<organism evidence="1 2">
    <name type="scientific">Lacihabitans lacunae</name>
    <dbReference type="NCBI Taxonomy" id="1028214"/>
    <lineage>
        <taxon>Bacteria</taxon>
        <taxon>Pseudomonadati</taxon>
        <taxon>Bacteroidota</taxon>
        <taxon>Cytophagia</taxon>
        <taxon>Cytophagales</taxon>
        <taxon>Leadbetterellaceae</taxon>
        <taxon>Lacihabitans</taxon>
    </lineage>
</organism>
<name>A0ABV7YY99_9BACT</name>
<reference evidence="2" key="1">
    <citation type="journal article" date="2019" name="Int. J. Syst. Evol. Microbiol.">
        <title>The Global Catalogue of Microorganisms (GCM) 10K type strain sequencing project: providing services to taxonomists for standard genome sequencing and annotation.</title>
        <authorList>
            <consortium name="The Broad Institute Genomics Platform"/>
            <consortium name="The Broad Institute Genome Sequencing Center for Infectious Disease"/>
            <person name="Wu L."/>
            <person name="Ma J."/>
        </authorList>
    </citation>
    <scope>NUCLEOTIDE SEQUENCE [LARGE SCALE GENOMIC DNA]</scope>
    <source>
        <strain evidence="2">CECT 7956</strain>
    </source>
</reference>
<sequence length="212" mass="24675">MVRLLLFYFVISFSIGISKSTAQSIKTSTTELSQIQLDSSLLPYFETLMPYFPELNEVYINVKQRKQMIPLTTTPSIGNVFRKKQNWKYTIAISTESLKFLNPITVKNLSDSSKIGVLGHELSHVSDFHTHGRGYMIKVFFGHISSKYLDRFEFETDHIAIKHGLGKYLYAWSTETSEKIKQNKFKKQGKERYMLPSTIVLYMKKYPEIYLN</sequence>
<dbReference type="RefSeq" id="WP_379838837.1">
    <property type="nucleotide sequence ID" value="NZ_JBHRYQ010000001.1"/>
</dbReference>
<gene>
    <name evidence="1" type="ORF">ACFOOI_15055</name>
</gene>
<dbReference type="EMBL" id="JBHRYQ010000001">
    <property type="protein sequence ID" value="MFC3811980.1"/>
    <property type="molecule type" value="Genomic_DNA"/>
</dbReference>
<keyword evidence="2" id="KW-1185">Reference proteome</keyword>
<evidence type="ECO:0000313" key="1">
    <source>
        <dbReference type="EMBL" id="MFC3811980.1"/>
    </source>
</evidence>
<dbReference type="Proteomes" id="UP001595616">
    <property type="component" value="Unassembled WGS sequence"/>
</dbReference>
<evidence type="ECO:0000313" key="2">
    <source>
        <dbReference type="Proteomes" id="UP001595616"/>
    </source>
</evidence>
<accession>A0ABV7YY99</accession>
<evidence type="ECO:0008006" key="3">
    <source>
        <dbReference type="Google" id="ProtNLM"/>
    </source>
</evidence>
<proteinExistence type="predicted"/>
<protein>
    <recommendedName>
        <fullName evidence="3">DUF4157 domain-containing protein</fullName>
    </recommendedName>
</protein>
<comment type="caution">
    <text evidence="1">The sequence shown here is derived from an EMBL/GenBank/DDBJ whole genome shotgun (WGS) entry which is preliminary data.</text>
</comment>